<keyword evidence="11" id="KW-1185">Reference proteome</keyword>
<feature type="region of interest" description="Disordered" evidence="6">
    <location>
        <begin position="261"/>
        <end position="287"/>
    </location>
</feature>
<evidence type="ECO:0000256" key="5">
    <source>
        <dbReference type="HAMAP-Rule" id="MF_01114"/>
    </source>
</evidence>
<feature type="domain" description="RecX second three-helical" evidence="7">
    <location>
        <begin position="157"/>
        <end position="197"/>
    </location>
</feature>
<dbReference type="Pfam" id="PF21981">
    <property type="entry name" value="RecX_HTH3"/>
    <property type="match status" value="1"/>
</dbReference>
<evidence type="ECO:0000256" key="6">
    <source>
        <dbReference type="SAM" id="MobiDB-lite"/>
    </source>
</evidence>
<dbReference type="PANTHER" id="PTHR33602">
    <property type="entry name" value="REGULATORY PROTEIN RECX FAMILY PROTEIN"/>
    <property type="match status" value="1"/>
</dbReference>
<dbReference type="InterPro" id="IPR053924">
    <property type="entry name" value="RecX_HTH_2nd"/>
</dbReference>
<dbReference type="EMBL" id="JBEZFP010000056">
    <property type="protein sequence ID" value="MEU8136136.1"/>
    <property type="molecule type" value="Genomic_DNA"/>
</dbReference>
<evidence type="ECO:0000259" key="9">
    <source>
        <dbReference type="Pfam" id="PF21982"/>
    </source>
</evidence>
<feature type="compositionally biased region" description="Basic and acidic residues" evidence="6">
    <location>
        <begin position="80"/>
        <end position="90"/>
    </location>
</feature>
<gene>
    <name evidence="5" type="primary">recX</name>
    <name evidence="10" type="ORF">AB0C36_21805</name>
</gene>
<dbReference type="InterPro" id="IPR053925">
    <property type="entry name" value="RecX_HTH_3rd"/>
</dbReference>
<accession>A0ABV3DK51</accession>
<name>A0ABV3DK51_9ACTN</name>
<keyword evidence="4 5" id="KW-0963">Cytoplasm</keyword>
<dbReference type="HAMAP" id="MF_01114">
    <property type="entry name" value="RecX"/>
    <property type="match status" value="1"/>
</dbReference>
<dbReference type="PANTHER" id="PTHR33602:SF1">
    <property type="entry name" value="REGULATORY PROTEIN RECX FAMILY PROTEIN"/>
    <property type="match status" value="1"/>
</dbReference>
<dbReference type="InterPro" id="IPR036388">
    <property type="entry name" value="WH-like_DNA-bd_sf"/>
</dbReference>
<proteinExistence type="inferred from homology"/>
<organism evidence="10 11">
    <name type="scientific">Streptodolium elevatio</name>
    <dbReference type="NCBI Taxonomy" id="3157996"/>
    <lineage>
        <taxon>Bacteria</taxon>
        <taxon>Bacillati</taxon>
        <taxon>Actinomycetota</taxon>
        <taxon>Actinomycetes</taxon>
        <taxon>Kitasatosporales</taxon>
        <taxon>Streptomycetaceae</taxon>
        <taxon>Streptodolium</taxon>
    </lineage>
</organism>
<feature type="compositionally biased region" description="Low complexity" evidence="6">
    <location>
        <begin position="60"/>
        <end position="71"/>
    </location>
</feature>
<evidence type="ECO:0000256" key="4">
    <source>
        <dbReference type="ARBA" id="ARBA00022490"/>
    </source>
</evidence>
<reference evidence="10 11" key="1">
    <citation type="submission" date="2024-06" db="EMBL/GenBank/DDBJ databases">
        <title>The Natural Products Discovery Center: Release of the First 8490 Sequenced Strains for Exploring Actinobacteria Biosynthetic Diversity.</title>
        <authorList>
            <person name="Kalkreuter E."/>
            <person name="Kautsar S.A."/>
            <person name="Yang D."/>
            <person name="Bader C.D."/>
            <person name="Teijaro C.N."/>
            <person name="Fluegel L."/>
            <person name="Davis C.M."/>
            <person name="Simpson J.R."/>
            <person name="Lauterbach L."/>
            <person name="Steele A.D."/>
            <person name="Gui C."/>
            <person name="Meng S."/>
            <person name="Li G."/>
            <person name="Viehrig K."/>
            <person name="Ye F."/>
            <person name="Su P."/>
            <person name="Kiefer A.F."/>
            <person name="Nichols A."/>
            <person name="Cepeda A.J."/>
            <person name="Yan W."/>
            <person name="Fan B."/>
            <person name="Jiang Y."/>
            <person name="Adhikari A."/>
            <person name="Zheng C.-J."/>
            <person name="Schuster L."/>
            <person name="Cowan T.M."/>
            <person name="Smanski M.J."/>
            <person name="Chevrette M.G."/>
            <person name="De Carvalho L.P.S."/>
            <person name="Shen B."/>
        </authorList>
    </citation>
    <scope>NUCLEOTIDE SEQUENCE [LARGE SCALE GENOMIC DNA]</scope>
    <source>
        <strain evidence="10 11">NPDC048946</strain>
    </source>
</reference>
<dbReference type="Pfam" id="PF02631">
    <property type="entry name" value="RecX_HTH2"/>
    <property type="match status" value="1"/>
</dbReference>
<dbReference type="Gene3D" id="1.10.10.10">
    <property type="entry name" value="Winged helix-like DNA-binding domain superfamily/Winged helix DNA-binding domain"/>
    <property type="match status" value="1"/>
</dbReference>
<dbReference type="InterPro" id="IPR053926">
    <property type="entry name" value="RecX_HTH_1st"/>
</dbReference>
<comment type="subcellular location">
    <subcellularLocation>
        <location evidence="1 5">Cytoplasm</location>
    </subcellularLocation>
</comment>
<evidence type="ECO:0000256" key="2">
    <source>
        <dbReference type="ARBA" id="ARBA00009695"/>
    </source>
</evidence>
<protein>
    <recommendedName>
        <fullName evidence="3 5">Regulatory protein RecX</fullName>
    </recommendedName>
</protein>
<feature type="domain" description="RecX first three-helical" evidence="9">
    <location>
        <begin position="111"/>
        <end position="149"/>
    </location>
</feature>
<feature type="domain" description="RecX third three-helical" evidence="8">
    <location>
        <begin position="204"/>
        <end position="250"/>
    </location>
</feature>
<comment type="similarity">
    <text evidence="2 5">Belongs to the RecX family.</text>
</comment>
<evidence type="ECO:0000256" key="3">
    <source>
        <dbReference type="ARBA" id="ARBA00018111"/>
    </source>
</evidence>
<evidence type="ECO:0000313" key="10">
    <source>
        <dbReference type="EMBL" id="MEU8136136.1"/>
    </source>
</evidence>
<evidence type="ECO:0000259" key="8">
    <source>
        <dbReference type="Pfam" id="PF21981"/>
    </source>
</evidence>
<comment type="caution">
    <text evidence="10">The sequence shown here is derived from an EMBL/GenBank/DDBJ whole genome shotgun (WGS) entry which is preliminary data.</text>
</comment>
<sequence>MAPGETEPGGTELGGAGRRTRGTRGTTTRGSGRRVGGLAGSGRGDAYENSGSGGDDDGTFGESTDGSAARPGGRRRGRRGRDDAGEPGGRRRERRIGPAQIDPDEDPEAQARAICLRQLTGQPRTRAQLADAMKRRGVPDDVAEHVLGRFTEVKLIDDAAFAAAWVDTRHIGRGLARRALAQELRQRGVDSALVSEAVERLDPEQELATARALVERRIPSTRRLDRQVRMRRLAGMLARKGYGEGLALRVVREALDADEAWQREAEDDDGWAHEPFGADDTPPEPED</sequence>
<evidence type="ECO:0000313" key="11">
    <source>
        <dbReference type="Proteomes" id="UP001551482"/>
    </source>
</evidence>
<dbReference type="InterPro" id="IPR003783">
    <property type="entry name" value="Regulatory_RecX"/>
</dbReference>
<feature type="compositionally biased region" description="Gly residues" evidence="6">
    <location>
        <begin position="33"/>
        <end position="43"/>
    </location>
</feature>
<evidence type="ECO:0000259" key="7">
    <source>
        <dbReference type="Pfam" id="PF02631"/>
    </source>
</evidence>
<dbReference type="Pfam" id="PF21982">
    <property type="entry name" value="RecX_HTH1"/>
    <property type="match status" value="1"/>
</dbReference>
<dbReference type="Proteomes" id="UP001551482">
    <property type="component" value="Unassembled WGS sequence"/>
</dbReference>
<evidence type="ECO:0000256" key="1">
    <source>
        <dbReference type="ARBA" id="ARBA00004496"/>
    </source>
</evidence>
<comment type="function">
    <text evidence="5">Modulates RecA activity.</text>
</comment>
<feature type="region of interest" description="Disordered" evidence="6">
    <location>
        <begin position="1"/>
        <end position="108"/>
    </location>
</feature>
<feature type="compositionally biased region" description="Low complexity" evidence="6">
    <location>
        <begin position="1"/>
        <end position="10"/>
    </location>
</feature>